<dbReference type="Gene3D" id="1.10.10.60">
    <property type="entry name" value="Homeodomain-like"/>
    <property type="match status" value="2"/>
</dbReference>
<gene>
    <name evidence="4" type="ORF">ACFOHH_16205</name>
</gene>
<feature type="region of interest" description="Disordered" evidence="1">
    <location>
        <begin position="646"/>
        <end position="666"/>
    </location>
</feature>
<dbReference type="Gene3D" id="1.10.10.10">
    <property type="entry name" value="Winged helix-like DNA-binding domain superfamily/Winged helix DNA-binding domain"/>
    <property type="match status" value="1"/>
</dbReference>
<dbReference type="Pfam" id="PF09039">
    <property type="entry name" value="HTH_Tnp_Mu_2"/>
    <property type="match status" value="1"/>
</dbReference>
<dbReference type="InterPro" id="IPR015378">
    <property type="entry name" value="Transposase-like_Mu_C"/>
</dbReference>
<dbReference type="Pfam" id="PF02316">
    <property type="entry name" value="HTH_Tnp_Mu_1"/>
    <property type="match status" value="1"/>
</dbReference>
<evidence type="ECO:0000259" key="2">
    <source>
        <dbReference type="PROSITE" id="PS50994"/>
    </source>
</evidence>
<dbReference type="SUPFAM" id="SSF53098">
    <property type="entry name" value="Ribonuclease H-like"/>
    <property type="match status" value="1"/>
</dbReference>
<dbReference type="SUPFAM" id="SSF50610">
    <property type="entry name" value="mu transposase, C-terminal domain"/>
    <property type="match status" value="1"/>
</dbReference>
<dbReference type="Pfam" id="PF09299">
    <property type="entry name" value="Mu-transpos_C"/>
    <property type="match status" value="1"/>
</dbReference>
<comment type="caution">
    <text evidence="4">The sequence shown here is derived from an EMBL/GenBank/DDBJ whole genome shotgun (WGS) entry which is preliminary data.</text>
</comment>
<sequence length="666" mass="74541">MKEWFTLAELAAAKLPGLPAAVPSLARIVIREGWRLNTTKCRKLSGRDGGGGYEYHYSLLPEAARSKLAFLEAAPAIPEKADSNLLWRRFEALTDAQRAVCQRRLDVLTAWDGMRAAGISARQATAFCEDKFEIARSSLYEWRKKVEGKARQDWLAALAPESAAANGEETQTAECHPDAWDVLASDYLRPEGATFSSCYRRMVEVAKEKGWAPIPAEWALRRRMNVKVPRAVQILARKGKEEARKLLPAQQRSVAHLMAMQYVNTDGHKLDLHVQFPGRDKPTRVYLMATQDLYSRKILSWTLTEAETWEAVRTIVGRMVEEHGIPERLYMDNGKAFASKKISGKTGRRFRFKITEDEVSGLLKTLGIEGRFVKPYSGRSKPIERAWRDLAEEICKHPDMAGAYTGRSPAHKPENYGKWAVPIEQLEKHVAARIAEHNARIGRETETARGRSFDATFAESMADPANLVRFASPMQRSLWMLTAETVTARKPAGAVHLFGNRYHARELNEWIGRKLTVRFDPSDLHGTVKVYDKDDRFICDAACVAKTGFDCQASARETARAESAAAKSLKAQKDAARRLGDVQLKELMRRGERADAPAPKTARPKVTRLITRRQAAPVETIDAHQYQDNLSRGLARLAGGDAAILPFPQGDRPAAIAPGRKHRAEK</sequence>
<dbReference type="PROSITE" id="PS51702">
    <property type="entry name" value="HTH_MU"/>
    <property type="match status" value="1"/>
</dbReference>
<dbReference type="EMBL" id="JBHRSP010000025">
    <property type="protein sequence ID" value="MFC3074655.1"/>
    <property type="molecule type" value="Genomic_DNA"/>
</dbReference>
<dbReference type="InterPro" id="IPR036388">
    <property type="entry name" value="WH-like_DNA-bd_sf"/>
</dbReference>
<dbReference type="InterPro" id="IPR009004">
    <property type="entry name" value="Transposase_Mu_C"/>
</dbReference>
<dbReference type="PROSITE" id="PS50994">
    <property type="entry name" value="INTEGRASE"/>
    <property type="match status" value="1"/>
</dbReference>
<dbReference type="Gene3D" id="2.30.30.130">
    <property type="entry name" value="Transposase, Mu, C-terminal"/>
    <property type="match status" value="1"/>
</dbReference>
<dbReference type="InterPro" id="IPR015126">
    <property type="entry name" value="Mu_I-gamma"/>
</dbReference>
<accession>A0ABV7DI92</accession>
<evidence type="ECO:0000313" key="4">
    <source>
        <dbReference type="EMBL" id="MFC3074655.1"/>
    </source>
</evidence>
<dbReference type="InterPro" id="IPR003314">
    <property type="entry name" value="Mu-type_HTH"/>
</dbReference>
<dbReference type="Pfam" id="PF02914">
    <property type="entry name" value="DDE_2"/>
    <property type="match status" value="1"/>
</dbReference>
<keyword evidence="5" id="KW-1185">Reference proteome</keyword>
<proteinExistence type="predicted"/>
<dbReference type="InterPro" id="IPR012337">
    <property type="entry name" value="RNaseH-like_sf"/>
</dbReference>
<dbReference type="InterPro" id="IPR001584">
    <property type="entry name" value="Integrase_cat-core"/>
</dbReference>
<evidence type="ECO:0000259" key="3">
    <source>
        <dbReference type="PROSITE" id="PS51702"/>
    </source>
</evidence>
<dbReference type="InterPro" id="IPR004189">
    <property type="entry name" value="Phage_Mu_transposase"/>
</dbReference>
<dbReference type="SUPFAM" id="SSF46689">
    <property type="entry name" value="Homeodomain-like"/>
    <property type="match status" value="2"/>
</dbReference>
<feature type="domain" description="HTH Mu-type" evidence="3">
    <location>
        <begin position="3"/>
        <end position="76"/>
    </location>
</feature>
<dbReference type="Gene3D" id="3.30.420.10">
    <property type="entry name" value="Ribonuclease H-like superfamily/Ribonuclease H"/>
    <property type="match status" value="1"/>
</dbReference>
<protein>
    <submittedName>
        <fullName evidence="4">Transposase domain-containing protein</fullName>
    </submittedName>
</protein>
<organism evidence="4 5">
    <name type="scientific">Shinella pollutisoli</name>
    <dbReference type="NCBI Taxonomy" id="2250594"/>
    <lineage>
        <taxon>Bacteria</taxon>
        <taxon>Pseudomonadati</taxon>
        <taxon>Pseudomonadota</taxon>
        <taxon>Alphaproteobacteria</taxon>
        <taxon>Hyphomicrobiales</taxon>
        <taxon>Rhizobiaceae</taxon>
        <taxon>Shinella</taxon>
    </lineage>
</organism>
<dbReference type="SUPFAM" id="SSF46955">
    <property type="entry name" value="Putative DNA-binding domain"/>
    <property type="match status" value="1"/>
</dbReference>
<dbReference type="InterPro" id="IPR009061">
    <property type="entry name" value="DNA-bd_dom_put_sf"/>
</dbReference>
<evidence type="ECO:0000256" key="1">
    <source>
        <dbReference type="SAM" id="MobiDB-lite"/>
    </source>
</evidence>
<dbReference type="InterPro" id="IPR036397">
    <property type="entry name" value="RNaseH_sf"/>
</dbReference>
<reference evidence="5" key="1">
    <citation type="journal article" date="2019" name="Int. J. Syst. Evol. Microbiol.">
        <title>The Global Catalogue of Microorganisms (GCM) 10K type strain sequencing project: providing services to taxonomists for standard genome sequencing and annotation.</title>
        <authorList>
            <consortium name="The Broad Institute Genomics Platform"/>
            <consortium name="The Broad Institute Genome Sequencing Center for Infectious Disease"/>
            <person name="Wu L."/>
            <person name="Ma J."/>
        </authorList>
    </citation>
    <scope>NUCLEOTIDE SEQUENCE [LARGE SCALE GENOMIC DNA]</scope>
    <source>
        <strain evidence="5">KCTC 52677</strain>
    </source>
</reference>
<feature type="domain" description="Integrase catalytic" evidence="2">
    <location>
        <begin position="244"/>
        <end position="444"/>
    </location>
</feature>
<dbReference type="InterPro" id="IPR009057">
    <property type="entry name" value="Homeodomain-like_sf"/>
</dbReference>
<evidence type="ECO:0000313" key="5">
    <source>
        <dbReference type="Proteomes" id="UP001595377"/>
    </source>
</evidence>
<dbReference type="RefSeq" id="WP_257317223.1">
    <property type="nucleotide sequence ID" value="NZ_JANFDG010000026.1"/>
</dbReference>
<dbReference type="Proteomes" id="UP001595377">
    <property type="component" value="Unassembled WGS sequence"/>
</dbReference>
<name>A0ABV7DI92_9HYPH</name>